<dbReference type="Gene3D" id="3.10.580.10">
    <property type="entry name" value="CBS-domain"/>
    <property type="match status" value="1"/>
</dbReference>
<dbReference type="SUPFAM" id="SSF54631">
    <property type="entry name" value="CBS-domain pair"/>
    <property type="match status" value="1"/>
</dbReference>
<protein>
    <submittedName>
        <fullName evidence="4">CBS domain-containing membrane protein</fullName>
    </submittedName>
</protein>
<dbReference type="KEGG" id="meiy:MIN45_P0023"/>
<sequence length="376" mass="41147">MTRLWPPPDNVSLREKLISGLTALVAMAAVVLVSGHFLDPVGIPPVVASMGATAVLLFAVPSGPLSQPWAVWGGHLISAAIGVSCARWIADPVAAAALAVGLAISVMYLCRCLHPPGGASALTAVLGGPEVSRLGYEFLLTPLALNLVIIFSAALILNNLFPKRRYPARPSPKPKHGNAQRRLLEDALHRLDTFVDVSVEELEQICHLARQAQDRLFGDTTCADVMTREVITADYDTPTVKLWEWMVTHHIRSVPVVDRRGFVLGIVTTHDLLRQVTHQSGASWRQRLHRFLTPSDTLETDKPEVAGHLMTKPVVTARQDQPLTEVLPLFSEHGYHHLPIVDDHGRLVGILSEHDLVQLLDMALMRLNARQPPEAC</sequence>
<dbReference type="PANTHER" id="PTHR33741">
    <property type="entry name" value="TRANSMEMBRANE PROTEIN DDB_G0269096-RELATED"/>
    <property type="match status" value="1"/>
</dbReference>
<gene>
    <name evidence="4" type="ORF">MIN45_P0023</name>
</gene>
<dbReference type="PANTHER" id="PTHR33741:SF5">
    <property type="entry name" value="TRANSMEMBRANE PROTEIN DDB_G0269096-RELATED"/>
    <property type="match status" value="1"/>
</dbReference>
<accession>A0AAU9C772</accession>
<dbReference type="Proteomes" id="UP001321450">
    <property type="component" value="Chromosome"/>
</dbReference>
<proteinExistence type="predicted"/>
<feature type="transmembrane region" description="Helical" evidence="2">
    <location>
        <begin position="93"/>
        <end position="114"/>
    </location>
</feature>
<dbReference type="Pfam" id="PF00571">
    <property type="entry name" value="CBS"/>
    <property type="match status" value="2"/>
</dbReference>
<dbReference type="CDD" id="cd04600">
    <property type="entry name" value="CBS_pair_HPP_assoc"/>
    <property type="match status" value="1"/>
</dbReference>
<keyword evidence="2" id="KW-0812">Transmembrane</keyword>
<dbReference type="InterPro" id="IPR007065">
    <property type="entry name" value="HPP"/>
</dbReference>
<evidence type="ECO:0000259" key="3">
    <source>
        <dbReference type="PROSITE" id="PS51371"/>
    </source>
</evidence>
<dbReference type="InterPro" id="IPR058581">
    <property type="entry name" value="TM_HPP"/>
</dbReference>
<reference evidence="5" key="1">
    <citation type="journal article" date="2024" name="Int. J. Syst. Evol. Microbiol.">
        <title>Methylomarinovum tepidoasis sp. nov., a moderately thermophilic methanotroph of the family Methylothermaceae isolated from a deep-sea hydrothermal field.</title>
        <authorList>
            <person name="Hirayama H."/>
            <person name="Takaki Y."/>
            <person name="Abe M."/>
            <person name="Miyazaki M."/>
            <person name="Uematsu K."/>
            <person name="Matsui Y."/>
            <person name="Takai K."/>
        </authorList>
    </citation>
    <scope>NUCLEOTIDE SEQUENCE [LARGE SCALE GENOMIC DNA]</scope>
    <source>
        <strain evidence="5">IN45</strain>
    </source>
</reference>
<dbReference type="InterPro" id="IPR046342">
    <property type="entry name" value="CBS_dom_sf"/>
</dbReference>
<evidence type="ECO:0000256" key="2">
    <source>
        <dbReference type="SAM" id="Phobius"/>
    </source>
</evidence>
<feature type="domain" description="CBS" evidence="3">
    <location>
        <begin position="310"/>
        <end position="367"/>
    </location>
</feature>
<dbReference type="Pfam" id="PF04982">
    <property type="entry name" value="TM_HPP"/>
    <property type="match status" value="1"/>
</dbReference>
<keyword evidence="5" id="KW-1185">Reference proteome</keyword>
<dbReference type="PROSITE" id="PS51371">
    <property type="entry name" value="CBS"/>
    <property type="match status" value="2"/>
</dbReference>
<feature type="transmembrane region" description="Helical" evidence="2">
    <location>
        <begin position="134"/>
        <end position="157"/>
    </location>
</feature>
<dbReference type="EMBL" id="AP024718">
    <property type="protein sequence ID" value="BCX87656.1"/>
    <property type="molecule type" value="Genomic_DNA"/>
</dbReference>
<feature type="domain" description="CBS" evidence="3">
    <location>
        <begin position="226"/>
        <end position="283"/>
    </location>
</feature>
<dbReference type="SMART" id="SM00116">
    <property type="entry name" value="CBS"/>
    <property type="match status" value="2"/>
</dbReference>
<organism evidence="4 5">
    <name type="scientific">Methylomarinovum tepidoasis</name>
    <dbReference type="NCBI Taxonomy" id="2840183"/>
    <lineage>
        <taxon>Bacteria</taxon>
        <taxon>Pseudomonadati</taxon>
        <taxon>Pseudomonadota</taxon>
        <taxon>Gammaproteobacteria</taxon>
        <taxon>Methylococcales</taxon>
        <taxon>Methylothermaceae</taxon>
        <taxon>Methylomarinovum</taxon>
    </lineage>
</organism>
<evidence type="ECO:0000256" key="1">
    <source>
        <dbReference type="PROSITE-ProRule" id="PRU00703"/>
    </source>
</evidence>
<dbReference type="InterPro" id="IPR000644">
    <property type="entry name" value="CBS_dom"/>
</dbReference>
<dbReference type="AlphaFoldDB" id="A0AAU9C772"/>
<evidence type="ECO:0000313" key="4">
    <source>
        <dbReference type="EMBL" id="BCX87656.1"/>
    </source>
</evidence>
<evidence type="ECO:0000313" key="5">
    <source>
        <dbReference type="Proteomes" id="UP001321450"/>
    </source>
</evidence>
<keyword evidence="2" id="KW-0472">Membrane</keyword>
<dbReference type="RefSeq" id="WP_286292596.1">
    <property type="nucleotide sequence ID" value="NZ_AP024718.1"/>
</dbReference>
<keyword evidence="2" id="KW-1133">Transmembrane helix</keyword>
<keyword evidence="1" id="KW-0129">CBS domain</keyword>
<feature type="transmembrane region" description="Helical" evidence="2">
    <location>
        <begin position="20"/>
        <end position="38"/>
    </location>
</feature>
<name>A0AAU9C772_9GAMM</name>